<keyword evidence="13" id="KW-0443">Lipid metabolism</keyword>
<dbReference type="Proteomes" id="UP000014803">
    <property type="component" value="Chromosome"/>
</dbReference>
<dbReference type="InterPro" id="IPR051602">
    <property type="entry name" value="ACC_Biotin_Carboxylase"/>
</dbReference>
<dbReference type="InterPro" id="IPR011054">
    <property type="entry name" value="Rudment_hybrid_motif"/>
</dbReference>
<dbReference type="Gene3D" id="3.30.470.20">
    <property type="entry name" value="ATP-grasp fold, B domain"/>
    <property type="match status" value="1"/>
</dbReference>
<dbReference type="KEGG" id="scu:SCE1572_23555"/>
<protein>
    <recommendedName>
        <fullName evidence="4 13">Biotin carboxylase</fullName>
        <ecNumber evidence="4 13">6.3.4.14</ecNumber>
    </recommendedName>
    <alternativeName>
        <fullName evidence="13">Acetyl-coenzyme A carboxylase biotin carboxylase subunit A</fullName>
    </alternativeName>
</protein>
<comment type="subunit">
    <text evidence="3 13">Acetyl-CoA carboxylase is a heterohexamer of biotin carboxyl carrier protein, biotin carboxylase and the two subunits of carboxyl transferase in a 2:2 complex.</text>
</comment>
<dbReference type="EMBL" id="CP003969">
    <property type="protein sequence ID" value="AGP32491.1"/>
    <property type="molecule type" value="Genomic_DNA"/>
</dbReference>
<keyword evidence="9" id="KW-0460">Magnesium</keyword>
<name>S4XIX8_SORCE</name>
<proteinExistence type="predicted"/>
<dbReference type="eggNOG" id="COG0439">
    <property type="taxonomic scope" value="Bacteria"/>
</dbReference>
<dbReference type="GO" id="GO:0046872">
    <property type="term" value="F:metal ion binding"/>
    <property type="evidence" value="ECO:0007669"/>
    <property type="project" value="UniProtKB-KW"/>
</dbReference>
<dbReference type="NCBIfam" id="NF006367">
    <property type="entry name" value="PRK08591.1"/>
    <property type="match status" value="1"/>
</dbReference>
<dbReference type="InterPro" id="IPR004549">
    <property type="entry name" value="Acetyl_CoA_COase_biotin_COase"/>
</dbReference>
<evidence type="ECO:0000313" key="16">
    <source>
        <dbReference type="EMBL" id="AGP32491.1"/>
    </source>
</evidence>
<dbReference type="GO" id="GO:0005524">
    <property type="term" value="F:ATP binding"/>
    <property type="evidence" value="ECO:0007669"/>
    <property type="project" value="UniProtKB-UniRule"/>
</dbReference>
<evidence type="ECO:0000313" key="17">
    <source>
        <dbReference type="Proteomes" id="UP000014803"/>
    </source>
</evidence>
<dbReference type="PROSITE" id="PS00866">
    <property type="entry name" value="CPSASE_1"/>
    <property type="match status" value="1"/>
</dbReference>
<dbReference type="SUPFAM" id="SSF52440">
    <property type="entry name" value="PreATP-grasp domain"/>
    <property type="match status" value="1"/>
</dbReference>
<evidence type="ECO:0000259" key="15">
    <source>
        <dbReference type="PROSITE" id="PS50979"/>
    </source>
</evidence>
<organism evidence="16 17">
    <name type="scientific">Sorangium cellulosum So0157-2</name>
    <dbReference type="NCBI Taxonomy" id="1254432"/>
    <lineage>
        <taxon>Bacteria</taxon>
        <taxon>Pseudomonadati</taxon>
        <taxon>Myxococcota</taxon>
        <taxon>Polyangia</taxon>
        <taxon>Polyangiales</taxon>
        <taxon>Polyangiaceae</taxon>
        <taxon>Sorangium</taxon>
    </lineage>
</organism>
<keyword evidence="13" id="KW-0276">Fatty acid metabolism</keyword>
<evidence type="ECO:0000256" key="11">
    <source>
        <dbReference type="ARBA" id="ARBA00048600"/>
    </source>
</evidence>
<comment type="pathway">
    <text evidence="2 13">Lipid metabolism; malonyl-CoA biosynthesis; malonyl-CoA from acetyl-CoA: step 1/1.</text>
</comment>
<keyword evidence="7 12" id="KW-0547">Nucleotide-binding</keyword>
<feature type="domain" description="Biotin carboxylation" evidence="15">
    <location>
        <begin position="1"/>
        <end position="445"/>
    </location>
</feature>
<comment type="function">
    <text evidence="1 13">This protein is a component of the acetyl coenzyme A carboxylase complex; first, biotin carboxylase catalyzes the carboxylation of the carrier protein and then the transcarboxylase transfers the carboxyl group to form malonyl-CoA.</text>
</comment>
<keyword evidence="5 13" id="KW-0436">Ligase</keyword>
<dbReference type="HOGENOM" id="CLU_000395_3_2_7"/>
<keyword evidence="13" id="KW-0444">Lipid biosynthesis</keyword>
<dbReference type="SUPFAM" id="SSF51246">
    <property type="entry name" value="Rudiment single hybrid motif"/>
    <property type="match status" value="1"/>
</dbReference>
<dbReference type="InterPro" id="IPR016185">
    <property type="entry name" value="PreATP-grasp_dom_sf"/>
</dbReference>
<dbReference type="GO" id="GO:2001295">
    <property type="term" value="P:malonyl-CoA biosynthetic process"/>
    <property type="evidence" value="ECO:0007669"/>
    <property type="project" value="UniProtKB-UniPathway"/>
</dbReference>
<dbReference type="PATRIC" id="fig|1254432.3.peg.5345"/>
<evidence type="ECO:0000256" key="6">
    <source>
        <dbReference type="ARBA" id="ARBA00022723"/>
    </source>
</evidence>
<evidence type="ECO:0000256" key="4">
    <source>
        <dbReference type="ARBA" id="ARBA00013263"/>
    </source>
</evidence>
<dbReference type="FunFam" id="3.30.1490.20:FF:000003">
    <property type="entry name" value="acetyl-CoA carboxylase isoform X1"/>
    <property type="match status" value="1"/>
</dbReference>
<gene>
    <name evidence="16" type="ORF">SCE1572_23555</name>
</gene>
<evidence type="ECO:0000256" key="2">
    <source>
        <dbReference type="ARBA" id="ARBA00004956"/>
    </source>
</evidence>
<keyword evidence="10 13" id="KW-0092">Biotin</keyword>
<accession>S4XIX8</accession>
<evidence type="ECO:0000256" key="13">
    <source>
        <dbReference type="RuleBase" id="RU365063"/>
    </source>
</evidence>
<dbReference type="Pfam" id="PF00289">
    <property type="entry name" value="Biotin_carb_N"/>
    <property type="match status" value="1"/>
</dbReference>
<dbReference type="UniPathway" id="UPA00655">
    <property type="reaction ID" value="UER00711"/>
</dbReference>
<dbReference type="InterPro" id="IPR011761">
    <property type="entry name" value="ATP-grasp"/>
</dbReference>
<dbReference type="EC" id="6.3.4.14" evidence="4 13"/>
<dbReference type="InterPro" id="IPR011764">
    <property type="entry name" value="Biotin_carboxylation_dom"/>
</dbReference>
<dbReference type="RefSeq" id="WP_020736638.1">
    <property type="nucleotide sequence ID" value="NC_021658.1"/>
</dbReference>
<dbReference type="PROSITE" id="PS50979">
    <property type="entry name" value="BC"/>
    <property type="match status" value="1"/>
</dbReference>
<evidence type="ECO:0000256" key="8">
    <source>
        <dbReference type="ARBA" id="ARBA00022840"/>
    </source>
</evidence>
<evidence type="ECO:0000256" key="3">
    <source>
        <dbReference type="ARBA" id="ARBA00011750"/>
    </source>
</evidence>
<dbReference type="Pfam" id="PF02786">
    <property type="entry name" value="CPSase_L_D2"/>
    <property type="match status" value="1"/>
</dbReference>
<evidence type="ECO:0000256" key="9">
    <source>
        <dbReference type="ARBA" id="ARBA00022842"/>
    </source>
</evidence>
<keyword evidence="13" id="KW-0275">Fatty acid biosynthesis</keyword>
<dbReference type="AlphaFoldDB" id="S4XIX8"/>
<dbReference type="PROSITE" id="PS00867">
    <property type="entry name" value="CPSASE_2"/>
    <property type="match status" value="1"/>
</dbReference>
<dbReference type="InterPro" id="IPR005482">
    <property type="entry name" value="Biotin_COase_C"/>
</dbReference>
<evidence type="ECO:0000256" key="7">
    <source>
        <dbReference type="ARBA" id="ARBA00022741"/>
    </source>
</evidence>
<evidence type="ECO:0000259" key="14">
    <source>
        <dbReference type="PROSITE" id="PS50975"/>
    </source>
</evidence>
<reference evidence="16 17" key="1">
    <citation type="journal article" date="2013" name="Sci. Rep.">
        <title>Extraordinary expansion of a Sorangium cellulosum genome from an alkaline milieu.</title>
        <authorList>
            <person name="Han K."/>
            <person name="Li Z.F."/>
            <person name="Peng R."/>
            <person name="Zhu L.P."/>
            <person name="Zhou T."/>
            <person name="Wang L.G."/>
            <person name="Li S.G."/>
            <person name="Zhang X.B."/>
            <person name="Hu W."/>
            <person name="Wu Z.H."/>
            <person name="Qin N."/>
            <person name="Li Y.Z."/>
        </authorList>
    </citation>
    <scope>NUCLEOTIDE SEQUENCE [LARGE SCALE GENOMIC DNA]</scope>
    <source>
        <strain evidence="16 17">So0157-2</strain>
    </source>
</reference>
<dbReference type="InterPro" id="IPR005479">
    <property type="entry name" value="CPAse_ATP-bd"/>
</dbReference>
<dbReference type="STRING" id="1254432.SCE1572_23555"/>
<dbReference type="FunFam" id="3.40.50.20:FF:000010">
    <property type="entry name" value="Propionyl-CoA carboxylase subunit alpha"/>
    <property type="match status" value="1"/>
</dbReference>
<dbReference type="NCBIfam" id="TIGR00514">
    <property type="entry name" value="accC"/>
    <property type="match status" value="1"/>
</dbReference>
<dbReference type="PROSITE" id="PS50975">
    <property type="entry name" value="ATP_GRASP"/>
    <property type="match status" value="1"/>
</dbReference>
<evidence type="ECO:0000256" key="1">
    <source>
        <dbReference type="ARBA" id="ARBA00003761"/>
    </source>
</evidence>
<dbReference type="GO" id="GO:0006633">
    <property type="term" value="P:fatty acid biosynthetic process"/>
    <property type="evidence" value="ECO:0007669"/>
    <property type="project" value="UniProtKB-KW"/>
</dbReference>
<dbReference type="Pfam" id="PF02785">
    <property type="entry name" value="Biotin_carb_C"/>
    <property type="match status" value="1"/>
</dbReference>
<evidence type="ECO:0000256" key="12">
    <source>
        <dbReference type="PROSITE-ProRule" id="PRU00409"/>
    </source>
</evidence>
<dbReference type="OrthoDB" id="9769961at2"/>
<dbReference type="GO" id="GO:0004075">
    <property type="term" value="F:biotin carboxylase activity"/>
    <property type="evidence" value="ECO:0007669"/>
    <property type="project" value="UniProtKB-EC"/>
</dbReference>
<evidence type="ECO:0000256" key="5">
    <source>
        <dbReference type="ARBA" id="ARBA00022598"/>
    </source>
</evidence>
<keyword evidence="8 12" id="KW-0067">ATP-binding</keyword>
<dbReference type="PANTHER" id="PTHR48095:SF2">
    <property type="entry name" value="BIOTIN CARBOXYLASE, CHLOROPLASTIC"/>
    <property type="match status" value="1"/>
</dbReference>
<evidence type="ECO:0000256" key="10">
    <source>
        <dbReference type="ARBA" id="ARBA00023267"/>
    </source>
</evidence>
<feature type="domain" description="ATP-grasp" evidence="14">
    <location>
        <begin position="120"/>
        <end position="316"/>
    </location>
</feature>
<comment type="catalytic activity">
    <reaction evidence="11 13">
        <text>N(6)-biotinyl-L-lysyl-[protein] + hydrogencarbonate + ATP = N(6)-carboxybiotinyl-L-lysyl-[protein] + ADP + phosphate + H(+)</text>
        <dbReference type="Rhea" id="RHEA:13501"/>
        <dbReference type="Rhea" id="RHEA-COMP:10505"/>
        <dbReference type="Rhea" id="RHEA-COMP:10506"/>
        <dbReference type="ChEBI" id="CHEBI:15378"/>
        <dbReference type="ChEBI" id="CHEBI:17544"/>
        <dbReference type="ChEBI" id="CHEBI:30616"/>
        <dbReference type="ChEBI" id="CHEBI:43474"/>
        <dbReference type="ChEBI" id="CHEBI:83144"/>
        <dbReference type="ChEBI" id="CHEBI:83145"/>
        <dbReference type="ChEBI" id="CHEBI:456216"/>
        <dbReference type="EC" id="6.3.4.14"/>
    </reaction>
</comment>
<dbReference type="InterPro" id="IPR005481">
    <property type="entry name" value="BC-like_N"/>
</dbReference>
<sequence>MFQKILIANRGEIAMRVIRACRLLGIRSVAIHSEADVAALHVRFADEAVCVGPADASKSYLNIPQIIAAAEVTGADAIHPGYGFLSENAKFAEVCKKCRLTFIGPSAEAMRTWGDKVSARAVANRFGIPMLSGTGVLKSAADAAEQAERVGYPVILKASGGGGGRGMRIVRHAGEVQRSFEIATQEALTGFKNPDVYLERYVEAPRHIEFQVLADQHGGVWTLGERECSLQRRHQKVMEESPSPAMDNEKRTRMGDIIRAAILETGYTGLGTLEFLMDERGELYFMEMNTRVQVEHPVTEMVTGVDLVAQQILAAAGERLSLPDTRPWSFRGHAIECRVNAEDPRSFVPWPGLITEYHSPGGVGIRVDSGVYGGFRVPSSYDSLVAKVIAHGATRAEAIARLRCALDEFIIGGIRTNIPLHQALLRDPDVIAGNISTHTIERVVSQGF</sequence>
<dbReference type="PANTHER" id="PTHR48095">
    <property type="entry name" value="PYRUVATE CARBOXYLASE SUBUNIT A"/>
    <property type="match status" value="1"/>
</dbReference>
<dbReference type="SMART" id="SM00878">
    <property type="entry name" value="Biotin_carb_C"/>
    <property type="match status" value="1"/>
</dbReference>
<keyword evidence="6" id="KW-0479">Metal-binding</keyword>
<dbReference type="SUPFAM" id="SSF56059">
    <property type="entry name" value="Glutathione synthetase ATP-binding domain-like"/>
    <property type="match status" value="1"/>
</dbReference>